<dbReference type="RefSeq" id="WP_139636270.1">
    <property type="nucleotide sequence ID" value="NZ_VDLX02000022.1"/>
</dbReference>
<organism evidence="1 2">
    <name type="scientific">Nonomuraea phyllanthi</name>
    <dbReference type="NCBI Taxonomy" id="2219224"/>
    <lineage>
        <taxon>Bacteria</taxon>
        <taxon>Bacillati</taxon>
        <taxon>Actinomycetota</taxon>
        <taxon>Actinomycetes</taxon>
        <taxon>Streptosporangiales</taxon>
        <taxon>Streptosporangiaceae</taxon>
        <taxon>Nonomuraea</taxon>
    </lineage>
</organism>
<evidence type="ECO:0000313" key="2">
    <source>
        <dbReference type="Proteomes" id="UP000312512"/>
    </source>
</evidence>
<dbReference type="EMBL" id="VDLX02000022">
    <property type="protein sequence ID" value="KAB8188996.1"/>
    <property type="molecule type" value="Genomic_DNA"/>
</dbReference>
<gene>
    <name evidence="1" type="ORF">FH608_041690</name>
</gene>
<proteinExistence type="predicted"/>
<dbReference type="AlphaFoldDB" id="A0A5C4VHJ2"/>
<reference evidence="1 2" key="1">
    <citation type="submission" date="2019-10" db="EMBL/GenBank/DDBJ databases">
        <title>Nonomuraea sp. nov., isolated from Phyllanthus amarus.</title>
        <authorList>
            <person name="Klykleung N."/>
            <person name="Tanasupawat S."/>
        </authorList>
    </citation>
    <scope>NUCLEOTIDE SEQUENCE [LARGE SCALE GENOMIC DNA]</scope>
    <source>
        <strain evidence="1 2">PA1-10</strain>
    </source>
</reference>
<evidence type="ECO:0000313" key="1">
    <source>
        <dbReference type="EMBL" id="KAB8188996.1"/>
    </source>
</evidence>
<keyword evidence="2" id="KW-1185">Reference proteome</keyword>
<sequence length="109" mass="12089">MTLLKDVRGPWRIIQQGGTVLDVNVFNQDKGGFIEGTIKHGNNTVNIEDARVTQTQITFRAPWSPNSKGRYTGHFDIQGHIQGITFDELNTGVQATWTTPGTPFGDVDF</sequence>
<dbReference type="OrthoDB" id="3482505at2"/>
<dbReference type="Proteomes" id="UP000312512">
    <property type="component" value="Unassembled WGS sequence"/>
</dbReference>
<accession>A0A5C4VHJ2</accession>
<name>A0A5C4VHJ2_9ACTN</name>
<comment type="caution">
    <text evidence="1">The sequence shown here is derived from an EMBL/GenBank/DDBJ whole genome shotgun (WGS) entry which is preliminary data.</text>
</comment>
<protein>
    <submittedName>
        <fullName evidence="1">Uncharacterized protein</fullName>
    </submittedName>
</protein>